<evidence type="ECO:0000256" key="2">
    <source>
        <dbReference type="ARBA" id="ARBA00022603"/>
    </source>
</evidence>
<dbReference type="REBASE" id="58469">
    <property type="entry name" value="M.TcoKWC4ORF3975P"/>
</dbReference>
<dbReference type="InterPro" id="IPR050750">
    <property type="entry name" value="C5-MTase"/>
</dbReference>
<dbReference type="GO" id="GO:0003886">
    <property type="term" value="F:DNA (cytosine-5-)-methyltransferase activity"/>
    <property type="evidence" value="ECO:0007669"/>
    <property type="project" value="UniProtKB-EC"/>
</dbReference>
<protein>
    <recommendedName>
        <fullName evidence="1">DNA (cytosine-5-)-methyltransferase</fullName>
        <ecNumber evidence="1">2.1.1.37</ecNumber>
    </recommendedName>
</protein>
<name>L0EJW8_THECK</name>
<gene>
    <name evidence="7" type="ordered locus">Theco_3975</name>
</gene>
<dbReference type="Gene3D" id="3.90.120.10">
    <property type="entry name" value="DNA Methylase, subunit A, domain 2"/>
    <property type="match status" value="1"/>
</dbReference>
<comment type="similarity">
    <text evidence="6">Belongs to the class I-like SAM-binding methyltransferase superfamily. C5-methyltransferase family.</text>
</comment>
<keyword evidence="2 6" id="KW-0489">Methyltransferase</keyword>
<dbReference type="Proteomes" id="UP000010795">
    <property type="component" value="Plasmid pTHECO01"/>
</dbReference>
<sequence>MAKLLLQKVYTVSKKHSAPRLWLQHLVCETAQFKPGEDLFVRVDEDEKTIVIQNKPFEEEGDVHEIHVSSRVNRISGEPRPLVDTCGVRYTSVLCVQDKIEISVYRHDGYSQVIVRPLRYRLFEEESFEAPSDQRISLLSLCAGAGIGTAIFCDTQAYTAVMEVEIEEDSASVLKHNFPHSYLFNGDLRDCHITAKADVAFVTLSCTESSTLGDGGEGYFDNVILGSFKILKSAEPRVIFFENVPSFYNSRPFKDLRELLSTDYPYWVGPIRIDSYHFGSIAKRDRSYALCMREREDFESFRIPEPPAFRRKKLKEYLDPKGTEHEWKPLDKWMASFQSKAEKNNSWADRSIEKTFVDPDTCTQLQCIPRRYRSHSASNSYVLNEDQTKWRFLSVSELRRIFEIPDWFEFPKHIPVYRIYEMIGQSVCGRVIRAFANEIATMFFRRYAKQTQAKRERDLPFNLTMDNGGQIGFLI</sequence>
<keyword evidence="5" id="KW-0680">Restriction system</keyword>
<dbReference type="SUPFAM" id="SSF53335">
    <property type="entry name" value="S-adenosyl-L-methionine-dependent methyltransferases"/>
    <property type="match status" value="1"/>
</dbReference>
<dbReference type="EC" id="2.1.1.37" evidence="1"/>
<dbReference type="Gene3D" id="3.40.50.150">
    <property type="entry name" value="Vaccinia Virus protein VP39"/>
    <property type="match status" value="1"/>
</dbReference>
<keyword evidence="8" id="KW-1185">Reference proteome</keyword>
<dbReference type="eggNOG" id="COG0270">
    <property type="taxonomic scope" value="Bacteria"/>
</dbReference>
<evidence type="ECO:0000256" key="5">
    <source>
        <dbReference type="ARBA" id="ARBA00022747"/>
    </source>
</evidence>
<keyword evidence="7" id="KW-0614">Plasmid</keyword>
<organism evidence="7 8">
    <name type="scientific">Thermobacillus composti (strain DSM 18247 / JCM 13945 / KWC4)</name>
    <dbReference type="NCBI Taxonomy" id="717605"/>
    <lineage>
        <taxon>Bacteria</taxon>
        <taxon>Bacillati</taxon>
        <taxon>Bacillota</taxon>
        <taxon>Bacilli</taxon>
        <taxon>Bacillales</taxon>
        <taxon>Paenibacillaceae</taxon>
        <taxon>Thermobacillus</taxon>
    </lineage>
</organism>
<evidence type="ECO:0000313" key="7">
    <source>
        <dbReference type="EMBL" id="AGA59979.1"/>
    </source>
</evidence>
<dbReference type="EMBL" id="CP003256">
    <property type="protein sequence ID" value="AGA59979.1"/>
    <property type="molecule type" value="Genomic_DNA"/>
</dbReference>
<dbReference type="KEGG" id="tco:Theco_3975"/>
<dbReference type="PANTHER" id="PTHR46098:SF1">
    <property type="entry name" value="TRNA (CYTOSINE(38)-C(5))-METHYLTRANSFERASE"/>
    <property type="match status" value="1"/>
</dbReference>
<evidence type="ECO:0000256" key="6">
    <source>
        <dbReference type="PROSITE-ProRule" id="PRU01016"/>
    </source>
</evidence>
<dbReference type="GO" id="GO:0009307">
    <property type="term" value="P:DNA restriction-modification system"/>
    <property type="evidence" value="ECO:0007669"/>
    <property type="project" value="UniProtKB-KW"/>
</dbReference>
<dbReference type="InterPro" id="IPR001525">
    <property type="entry name" value="C5_MeTfrase"/>
</dbReference>
<keyword evidence="3 6" id="KW-0808">Transferase</keyword>
<keyword evidence="4 6" id="KW-0949">S-adenosyl-L-methionine</keyword>
<dbReference type="Pfam" id="PF00145">
    <property type="entry name" value="DNA_methylase"/>
    <property type="match status" value="1"/>
</dbReference>
<evidence type="ECO:0000313" key="8">
    <source>
        <dbReference type="Proteomes" id="UP000010795"/>
    </source>
</evidence>
<accession>L0EJW8</accession>
<dbReference type="PANTHER" id="PTHR46098">
    <property type="entry name" value="TRNA (CYTOSINE(38)-C(5))-METHYLTRANSFERASE"/>
    <property type="match status" value="1"/>
</dbReference>
<dbReference type="InterPro" id="IPR029063">
    <property type="entry name" value="SAM-dependent_MTases_sf"/>
</dbReference>
<evidence type="ECO:0000256" key="3">
    <source>
        <dbReference type="ARBA" id="ARBA00022679"/>
    </source>
</evidence>
<proteinExistence type="inferred from homology"/>
<reference evidence="8" key="1">
    <citation type="submission" date="2012-01" db="EMBL/GenBank/DDBJ databases">
        <title>Complete sequence of plasmid of Thermobacillus composti KWC4.</title>
        <authorList>
            <person name="Lucas S."/>
            <person name="Han J."/>
            <person name="Lapidus A."/>
            <person name="Cheng J.-F."/>
            <person name="Goodwin L."/>
            <person name="Pitluck S."/>
            <person name="Peters L."/>
            <person name="Ovchinnikova G."/>
            <person name="Teshima H."/>
            <person name="Detter J.C."/>
            <person name="Han C."/>
            <person name="Tapia R."/>
            <person name="Land M."/>
            <person name="Hauser L."/>
            <person name="Kyrpides N."/>
            <person name="Ivanova N."/>
            <person name="Pagani I."/>
            <person name="Anderson I."/>
            <person name="Woyke T."/>
        </authorList>
    </citation>
    <scope>NUCLEOTIDE SEQUENCE [LARGE SCALE GENOMIC DNA]</scope>
    <source>
        <strain evidence="8">DSM 18247 / JCM 13945 / KWC4</strain>
        <plasmid evidence="8">Plasmid pTHECO01</plasmid>
    </source>
</reference>
<feature type="active site" evidence="6">
    <location>
        <position position="206"/>
    </location>
</feature>
<dbReference type="AlphaFoldDB" id="L0EJW8"/>
<evidence type="ECO:0000256" key="4">
    <source>
        <dbReference type="ARBA" id="ARBA00022691"/>
    </source>
</evidence>
<dbReference type="RefSeq" id="WP_015256693.1">
    <property type="nucleotide sequence ID" value="NC_019898.1"/>
</dbReference>
<evidence type="ECO:0000256" key="1">
    <source>
        <dbReference type="ARBA" id="ARBA00011975"/>
    </source>
</evidence>
<dbReference type="OrthoDB" id="2792171at2"/>
<dbReference type="PROSITE" id="PS51679">
    <property type="entry name" value="SAM_MT_C5"/>
    <property type="match status" value="1"/>
</dbReference>
<geneLocation type="plasmid" evidence="7 8">
    <name>pTHECO01</name>
</geneLocation>
<dbReference type="HOGENOM" id="CLU_045541_0_0_9"/>
<dbReference type="GO" id="GO:0032259">
    <property type="term" value="P:methylation"/>
    <property type="evidence" value="ECO:0007669"/>
    <property type="project" value="UniProtKB-KW"/>
</dbReference>